<evidence type="ECO:0000313" key="2">
    <source>
        <dbReference type="Proteomes" id="UP000294746"/>
    </source>
</evidence>
<dbReference type="Proteomes" id="UP000294746">
    <property type="component" value="Unassembled WGS sequence"/>
</dbReference>
<dbReference type="EMBL" id="SLXV01000011">
    <property type="protein sequence ID" value="TCP69216.1"/>
    <property type="molecule type" value="Genomic_DNA"/>
</dbReference>
<organism evidence="1 2">
    <name type="scientific">Baia soyae</name>
    <dbReference type="NCBI Taxonomy" id="1544746"/>
    <lineage>
        <taxon>Bacteria</taxon>
        <taxon>Bacillati</taxon>
        <taxon>Bacillota</taxon>
        <taxon>Bacilli</taxon>
        <taxon>Bacillales</taxon>
        <taxon>Thermoactinomycetaceae</taxon>
        <taxon>Baia</taxon>
    </lineage>
</organism>
<accession>A0A4R2S9V7</accession>
<keyword evidence="2" id="KW-1185">Reference proteome</keyword>
<name>A0A4R2S9V7_9BACL</name>
<reference evidence="1 2" key="1">
    <citation type="submission" date="2019-03" db="EMBL/GenBank/DDBJ databases">
        <title>Genomic Encyclopedia of Type Strains, Phase IV (KMG-IV): sequencing the most valuable type-strain genomes for metagenomic binning, comparative biology and taxonomic classification.</title>
        <authorList>
            <person name="Goeker M."/>
        </authorList>
    </citation>
    <scope>NUCLEOTIDE SEQUENCE [LARGE SCALE GENOMIC DNA]</scope>
    <source>
        <strain evidence="1 2">DSM 46831</strain>
    </source>
</reference>
<comment type="caution">
    <text evidence="1">The sequence shown here is derived from an EMBL/GenBank/DDBJ whole genome shotgun (WGS) entry which is preliminary data.</text>
</comment>
<sequence length="29" mass="3196">MALAYSTYLGGSDQDQGLGIFVDKRAMRM</sequence>
<gene>
    <name evidence="1" type="ORF">EDD57_11112</name>
</gene>
<dbReference type="AlphaFoldDB" id="A0A4R2S9V7"/>
<proteinExistence type="predicted"/>
<protein>
    <submittedName>
        <fullName evidence="1">Uncharacterized protein</fullName>
    </submittedName>
</protein>
<evidence type="ECO:0000313" key="1">
    <source>
        <dbReference type="EMBL" id="TCP69216.1"/>
    </source>
</evidence>